<dbReference type="EMBL" id="FP929032">
    <property type="protein sequence ID" value="CBK63690.1"/>
    <property type="molecule type" value="Genomic_DNA"/>
</dbReference>
<keyword evidence="3" id="KW-1185">Reference proteome</keyword>
<sequence length="299" mass="34698">MPLRIDVPEKFLNLFHKIFENEPIENGNKLNLFSLKISNNAFSYATLVEELGDILTAYALSRSAYDELCSQKKYTTLVSKAKERLRKAESNDGELGEILLYTMLEAHLKAPKLLTKLELKTDPNHYVNGADGVHLLKIDDNTFQFIFGESKLYSDLKKGVKKAFESLKNLLKEDLNKLRYEIQLVNSNFLKEAHDEHSVDLLKKLLIPRENDEDLNIDHSFGIFLGFDVEITDDERKLNNADFRETIYEKVENAVRAILPTINDHIKQDDFRGYSFYIYIVPFSELKKQRKKMIAELKK</sequence>
<dbReference type="KEGG" id="ash:AL1_12040"/>
<evidence type="ECO:0000259" key="1">
    <source>
        <dbReference type="Pfam" id="PF08878"/>
    </source>
</evidence>
<dbReference type="BioCyc" id="ASHA717959:AL1_RS05615-MONOMER"/>
<dbReference type="STRING" id="717959.AL1_12040"/>
<evidence type="ECO:0000313" key="2">
    <source>
        <dbReference type="EMBL" id="CBK63690.1"/>
    </source>
</evidence>
<name>D4IL78_9BACT</name>
<reference evidence="2 3" key="1">
    <citation type="submission" date="2010-03" db="EMBL/GenBank/DDBJ databases">
        <title>The genome sequence of Alistipes shahii WAL 8301.</title>
        <authorList>
            <consortium name="metaHIT consortium -- http://www.metahit.eu/"/>
            <person name="Pajon A."/>
            <person name="Turner K."/>
            <person name="Parkhill J."/>
        </authorList>
    </citation>
    <scope>NUCLEOTIDE SEQUENCE [LARGE SCALE GENOMIC DNA]</scope>
    <source>
        <strain evidence="2 3">WAL 8301</strain>
    </source>
</reference>
<dbReference type="Proteomes" id="UP000008794">
    <property type="component" value="Chromosome"/>
</dbReference>
<protein>
    <recommendedName>
        <fullName evidence="1">Anti-bacteriophage protein A/HamA C-terminal domain-containing protein</fullName>
    </recommendedName>
</protein>
<dbReference type="HOGENOM" id="CLU_079361_0_0_10"/>
<dbReference type="GeneID" id="92755700"/>
<dbReference type="OrthoDB" id="4964195at2"/>
<proteinExistence type="predicted"/>
<evidence type="ECO:0000313" key="3">
    <source>
        <dbReference type="Proteomes" id="UP000008794"/>
    </source>
</evidence>
<organism evidence="2 3">
    <name type="scientific">Alistipes shahii WAL 8301</name>
    <dbReference type="NCBI Taxonomy" id="717959"/>
    <lineage>
        <taxon>Bacteria</taxon>
        <taxon>Pseudomonadati</taxon>
        <taxon>Bacteroidota</taxon>
        <taxon>Bacteroidia</taxon>
        <taxon>Bacteroidales</taxon>
        <taxon>Rikenellaceae</taxon>
        <taxon>Alistipes</taxon>
    </lineage>
</organism>
<dbReference type="RefSeq" id="WP_015546603.1">
    <property type="nucleotide sequence ID" value="NC_021030.1"/>
</dbReference>
<dbReference type="Pfam" id="PF08878">
    <property type="entry name" value="HamA"/>
    <property type="match status" value="1"/>
</dbReference>
<dbReference type="PATRIC" id="fig|717959.3.peg.2879"/>
<dbReference type="AlphaFoldDB" id="D4IL78"/>
<dbReference type="InterPro" id="IPR014976">
    <property type="entry name" value="AbpA_HamA_C"/>
</dbReference>
<reference evidence="2 3" key="2">
    <citation type="submission" date="2010-03" db="EMBL/GenBank/DDBJ databases">
        <authorList>
            <person name="Pajon A."/>
        </authorList>
    </citation>
    <scope>NUCLEOTIDE SEQUENCE [LARGE SCALE GENOMIC DNA]</scope>
    <source>
        <strain evidence="2 3">WAL 8301</strain>
    </source>
</reference>
<feature type="domain" description="Anti-bacteriophage protein A/HamA C-terminal" evidence="1">
    <location>
        <begin position="12"/>
        <end position="297"/>
    </location>
</feature>
<gene>
    <name evidence="2" type="ORF">AL1_12040</name>
</gene>
<accession>D4IL78</accession>